<dbReference type="NCBIfam" id="NF001664">
    <property type="entry name" value="PRK00431.1-6"/>
    <property type="match status" value="1"/>
</dbReference>
<dbReference type="RefSeq" id="WP_382422757.1">
    <property type="nucleotide sequence ID" value="NZ_JBHSCW010000007.1"/>
</dbReference>
<evidence type="ECO:0000313" key="2">
    <source>
        <dbReference type="EMBL" id="MFC4352406.1"/>
    </source>
</evidence>
<dbReference type="GO" id="GO:0061463">
    <property type="term" value="F:O-acetyl-ADP-ribose deacetylase activity"/>
    <property type="evidence" value="ECO:0007669"/>
    <property type="project" value="UniProtKB-EC"/>
</dbReference>
<dbReference type="PANTHER" id="PTHR11106:SF27">
    <property type="entry name" value="MACRO DOMAIN-CONTAINING PROTEIN"/>
    <property type="match status" value="1"/>
</dbReference>
<keyword evidence="2" id="KW-0378">Hydrolase</keyword>
<dbReference type="EC" id="3.1.1.106" evidence="2"/>
<dbReference type="PROSITE" id="PS51154">
    <property type="entry name" value="MACRO"/>
    <property type="match status" value="1"/>
</dbReference>
<protein>
    <submittedName>
        <fullName evidence="2">O-acetyl-ADP-ribose deacetylase</fullName>
        <ecNumber evidence="2">3.1.1.106</ecNumber>
    </submittedName>
</protein>
<dbReference type="Pfam" id="PF01661">
    <property type="entry name" value="Macro"/>
    <property type="match status" value="1"/>
</dbReference>
<dbReference type="SMART" id="SM00506">
    <property type="entry name" value="A1pp"/>
    <property type="match status" value="1"/>
</dbReference>
<evidence type="ECO:0000259" key="1">
    <source>
        <dbReference type="PROSITE" id="PS51154"/>
    </source>
</evidence>
<reference evidence="3" key="1">
    <citation type="journal article" date="2019" name="Int. J. Syst. Evol. Microbiol.">
        <title>The Global Catalogue of Microorganisms (GCM) 10K type strain sequencing project: providing services to taxonomists for standard genome sequencing and annotation.</title>
        <authorList>
            <consortium name="The Broad Institute Genomics Platform"/>
            <consortium name="The Broad Institute Genome Sequencing Center for Infectious Disease"/>
            <person name="Wu L."/>
            <person name="Ma J."/>
        </authorList>
    </citation>
    <scope>NUCLEOTIDE SEQUENCE [LARGE SCALE GENOMIC DNA]</scope>
    <source>
        <strain evidence="3">CECT 8472</strain>
    </source>
</reference>
<dbReference type="InterPro" id="IPR002589">
    <property type="entry name" value="Macro_dom"/>
</dbReference>
<dbReference type="CDD" id="cd02908">
    <property type="entry name" value="Macro_OAADPr_deacetylase"/>
    <property type="match status" value="1"/>
</dbReference>
<gene>
    <name evidence="2" type="ORF">ACFOW6_12725</name>
</gene>
<dbReference type="SUPFAM" id="SSF52949">
    <property type="entry name" value="Macro domain-like"/>
    <property type="match status" value="1"/>
</dbReference>
<sequence>MTRNKLELHQGDITKLKVDAIVNAANNELRPGGGVCGAIHKAAGPELAEACRALGGCPTGEARITPGFALPAWHVIHTVGPVWQGGDNGEEAALENCYRNSLRLAAEKGLQSIAFPAISTGVYGFPADRAAEIAVSSVQEEVGQARPNRIVFCVFDDESAEAYRKLLS</sequence>
<dbReference type="PANTHER" id="PTHR11106">
    <property type="entry name" value="GANGLIOSIDE INDUCED DIFFERENTIATION ASSOCIATED PROTEIN 2-RELATED"/>
    <property type="match status" value="1"/>
</dbReference>
<comment type="caution">
    <text evidence="2">The sequence shown here is derived from an EMBL/GenBank/DDBJ whole genome shotgun (WGS) entry which is preliminary data.</text>
</comment>
<dbReference type="Proteomes" id="UP001595799">
    <property type="component" value="Unassembled WGS sequence"/>
</dbReference>
<dbReference type="Gene3D" id="3.40.220.10">
    <property type="entry name" value="Leucine Aminopeptidase, subunit E, domain 1"/>
    <property type="match status" value="1"/>
</dbReference>
<feature type="domain" description="Macro" evidence="1">
    <location>
        <begin position="1"/>
        <end position="168"/>
    </location>
</feature>
<evidence type="ECO:0000313" key="3">
    <source>
        <dbReference type="Proteomes" id="UP001595799"/>
    </source>
</evidence>
<keyword evidence="3" id="KW-1185">Reference proteome</keyword>
<dbReference type="EMBL" id="JBHSCW010000007">
    <property type="protein sequence ID" value="MFC4352406.1"/>
    <property type="molecule type" value="Genomic_DNA"/>
</dbReference>
<proteinExistence type="predicted"/>
<name>A0ABV8UNR9_9PROT</name>
<organism evidence="2 3">
    <name type="scientific">Fodinicurvata halophila</name>
    <dbReference type="NCBI Taxonomy" id="1419723"/>
    <lineage>
        <taxon>Bacteria</taxon>
        <taxon>Pseudomonadati</taxon>
        <taxon>Pseudomonadota</taxon>
        <taxon>Alphaproteobacteria</taxon>
        <taxon>Rhodospirillales</taxon>
        <taxon>Rhodovibrionaceae</taxon>
        <taxon>Fodinicurvata</taxon>
    </lineage>
</organism>
<accession>A0ABV8UNR9</accession>
<dbReference type="InterPro" id="IPR043472">
    <property type="entry name" value="Macro_dom-like"/>
</dbReference>